<evidence type="ECO:0000313" key="2">
    <source>
        <dbReference type="Proteomes" id="UP001060170"/>
    </source>
</evidence>
<evidence type="ECO:0000313" key="1">
    <source>
        <dbReference type="EMBL" id="KAI7962678.1"/>
    </source>
</evidence>
<name>A0ACC0F1K8_9BASI</name>
<dbReference type="EMBL" id="CM045865">
    <property type="protein sequence ID" value="KAI7962678.1"/>
    <property type="molecule type" value="Genomic_DNA"/>
</dbReference>
<accession>A0ACC0F1K8</accession>
<gene>
    <name evidence="1" type="ORF">MJO28_000772</name>
</gene>
<reference evidence="1 2" key="3">
    <citation type="journal article" date="2022" name="Microbiol. Spectr.">
        <title>Folding features and dynamics of 3D genome architecture in plant fungal pathogens.</title>
        <authorList>
            <person name="Xia C."/>
        </authorList>
    </citation>
    <scope>NUCLEOTIDE SEQUENCE [LARGE SCALE GENOMIC DNA]</scope>
    <source>
        <strain evidence="1 2">93-210</strain>
    </source>
</reference>
<feature type="non-terminal residue" evidence="1">
    <location>
        <position position="1"/>
    </location>
</feature>
<proteinExistence type="predicted"/>
<protein>
    <submittedName>
        <fullName evidence="1">Uncharacterized protein</fullName>
    </submittedName>
</protein>
<organism evidence="1 2">
    <name type="scientific">Puccinia striiformis f. sp. tritici</name>
    <dbReference type="NCBI Taxonomy" id="168172"/>
    <lineage>
        <taxon>Eukaryota</taxon>
        <taxon>Fungi</taxon>
        <taxon>Dikarya</taxon>
        <taxon>Basidiomycota</taxon>
        <taxon>Pucciniomycotina</taxon>
        <taxon>Pucciniomycetes</taxon>
        <taxon>Pucciniales</taxon>
        <taxon>Pucciniaceae</taxon>
        <taxon>Puccinia</taxon>
    </lineage>
</organism>
<dbReference type="Proteomes" id="UP001060170">
    <property type="component" value="Chromosome 1"/>
</dbReference>
<sequence length="70" mass="7475">GLEDSVPLQHTVADIMTCFAAHLASCVLKDLEDKLSNLSSGPGETPNNELAENLLAQQTAIMNPNCTSYE</sequence>
<keyword evidence="2" id="KW-1185">Reference proteome</keyword>
<reference evidence="2" key="1">
    <citation type="journal article" date="2018" name="BMC Genomics">
        <title>Genomic insights into host adaptation between the wheat stripe rust pathogen (Puccinia striiformis f. sp. tritici) and the barley stripe rust pathogen (Puccinia striiformis f. sp. hordei).</title>
        <authorList>
            <person name="Xia C."/>
            <person name="Wang M."/>
            <person name="Yin C."/>
            <person name="Cornejo O.E."/>
            <person name="Hulbert S.H."/>
            <person name="Chen X."/>
        </authorList>
    </citation>
    <scope>NUCLEOTIDE SEQUENCE [LARGE SCALE GENOMIC DNA]</scope>
    <source>
        <strain evidence="2">93-210</strain>
    </source>
</reference>
<reference evidence="2" key="2">
    <citation type="journal article" date="2018" name="Mol. Plant Microbe Interact.">
        <title>Genome sequence resources for the wheat stripe rust pathogen (Puccinia striiformis f. sp. tritici) and the barley stripe rust pathogen (Puccinia striiformis f. sp. hordei).</title>
        <authorList>
            <person name="Xia C."/>
            <person name="Wang M."/>
            <person name="Yin C."/>
            <person name="Cornejo O.E."/>
            <person name="Hulbert S.H."/>
            <person name="Chen X."/>
        </authorList>
    </citation>
    <scope>NUCLEOTIDE SEQUENCE [LARGE SCALE GENOMIC DNA]</scope>
    <source>
        <strain evidence="2">93-210</strain>
    </source>
</reference>
<comment type="caution">
    <text evidence="1">The sequence shown here is derived from an EMBL/GenBank/DDBJ whole genome shotgun (WGS) entry which is preliminary data.</text>
</comment>